<dbReference type="OrthoDB" id="663527at2"/>
<protein>
    <submittedName>
        <fullName evidence="2">Uncharacterized protein</fullName>
    </submittedName>
</protein>
<accession>A0A2T1N9P0</accession>
<dbReference type="Pfam" id="PF20050">
    <property type="entry name" value="DUF6452"/>
    <property type="match status" value="1"/>
</dbReference>
<gene>
    <name evidence="2" type="ORF">C7H52_09900</name>
</gene>
<evidence type="ECO:0000313" key="2">
    <source>
        <dbReference type="EMBL" id="PSG88596.1"/>
    </source>
</evidence>
<dbReference type="AlphaFoldDB" id="A0A2T1N9P0"/>
<dbReference type="EMBL" id="PXOQ01000009">
    <property type="protein sequence ID" value="PSG88596.1"/>
    <property type="molecule type" value="Genomic_DNA"/>
</dbReference>
<dbReference type="InterPro" id="IPR045607">
    <property type="entry name" value="DUF6452"/>
</dbReference>
<comment type="caution">
    <text evidence="2">The sequence shown here is derived from an EMBL/GenBank/DDBJ whole genome shotgun (WGS) entry which is preliminary data.</text>
</comment>
<sequence length="184" mass="20733">MRVLKSILLILCSLFIVTNCEKDDICANTTLTTPRMVVNFKDIVVQENLKTVNNLLVQGVGNEAVLTGYNSVDVAEVLLPLKIDVPNIEITTQYELIKDFNEVDDNGTPNDPNDDIELANSDIITIKYVVKEIYVSPACGYKVQYENVSIMVEPDADNWILLTEPSIDNLIIRDETITHYNLFH</sequence>
<keyword evidence="3" id="KW-1185">Reference proteome</keyword>
<feature type="chain" id="PRO_5015519735" evidence="1">
    <location>
        <begin position="23"/>
        <end position="184"/>
    </location>
</feature>
<dbReference type="RefSeq" id="WP_146130035.1">
    <property type="nucleotide sequence ID" value="NZ_PXOQ01000009.1"/>
</dbReference>
<proteinExistence type="predicted"/>
<evidence type="ECO:0000256" key="1">
    <source>
        <dbReference type="SAM" id="SignalP"/>
    </source>
</evidence>
<feature type="signal peptide" evidence="1">
    <location>
        <begin position="1"/>
        <end position="22"/>
    </location>
</feature>
<name>A0A2T1N9P0_9FLAO</name>
<dbReference type="Proteomes" id="UP000238426">
    <property type="component" value="Unassembled WGS sequence"/>
</dbReference>
<evidence type="ECO:0000313" key="3">
    <source>
        <dbReference type="Proteomes" id="UP000238426"/>
    </source>
</evidence>
<reference evidence="2 3" key="1">
    <citation type="submission" date="2018-03" db="EMBL/GenBank/DDBJ databases">
        <title>Mesoflavibacter sp. HG37 and Mesoflavibacter sp. HG96 sp.nov., two marine bacteria isolated from seawater of Western Pacific Ocean.</title>
        <authorList>
            <person name="Cheng H."/>
            <person name="Wu Y.-H."/>
            <person name="Guo L.-L."/>
            <person name="Xu X.-W."/>
        </authorList>
    </citation>
    <scope>NUCLEOTIDE SEQUENCE [LARGE SCALE GENOMIC DNA]</scope>
    <source>
        <strain evidence="2 3">KCTC 32269</strain>
    </source>
</reference>
<keyword evidence="1" id="KW-0732">Signal</keyword>
<organism evidence="2 3">
    <name type="scientific">Aurantibacter aestuarii</name>
    <dbReference type="NCBI Taxonomy" id="1266046"/>
    <lineage>
        <taxon>Bacteria</taxon>
        <taxon>Pseudomonadati</taxon>
        <taxon>Bacteroidota</taxon>
        <taxon>Flavobacteriia</taxon>
        <taxon>Flavobacteriales</taxon>
        <taxon>Flavobacteriaceae</taxon>
        <taxon>Aurantibacter</taxon>
    </lineage>
</organism>